<name>A0A1W6LLA4_9BACT</name>
<dbReference type="SMART" id="SM00331">
    <property type="entry name" value="PP2C_SIG"/>
    <property type="match status" value="1"/>
</dbReference>
<dbReference type="InterPro" id="IPR036457">
    <property type="entry name" value="PPM-type-like_dom_sf"/>
</dbReference>
<dbReference type="Proteomes" id="UP000193334">
    <property type="component" value="Chromosome"/>
</dbReference>
<dbReference type="PANTHER" id="PTHR43156:SF2">
    <property type="entry name" value="STAGE II SPORULATION PROTEIN E"/>
    <property type="match status" value="1"/>
</dbReference>
<evidence type="ECO:0000256" key="1">
    <source>
        <dbReference type="ARBA" id="ARBA00022801"/>
    </source>
</evidence>
<reference evidence="5" key="1">
    <citation type="submission" date="2017-04" db="EMBL/GenBank/DDBJ databases">
        <title>Comparative genomics and description of representatives of a novel lineage of planctomycetes thriving in anoxic sediments.</title>
        <authorList>
            <person name="Spring S."/>
            <person name="Bunk B."/>
            <person name="Sproer C."/>
        </authorList>
    </citation>
    <scope>NUCLEOTIDE SEQUENCE [LARGE SCALE GENOMIC DNA]</scope>
    <source>
        <strain evidence="5">ST-PulAB-D4</strain>
    </source>
</reference>
<dbReference type="KEGG" id="pbp:STSP1_00953"/>
<feature type="domain" description="PPM-type phosphatase" evidence="3">
    <location>
        <begin position="199"/>
        <end position="420"/>
    </location>
</feature>
<dbReference type="SUPFAM" id="SSF81606">
    <property type="entry name" value="PP2C-like"/>
    <property type="match status" value="1"/>
</dbReference>
<dbReference type="Gene3D" id="3.30.450.40">
    <property type="match status" value="1"/>
</dbReference>
<dbReference type="SUPFAM" id="SSF55781">
    <property type="entry name" value="GAF domain-like"/>
    <property type="match status" value="1"/>
</dbReference>
<dbReference type="Gene3D" id="3.60.40.10">
    <property type="entry name" value="PPM-type phosphatase domain"/>
    <property type="match status" value="1"/>
</dbReference>
<dbReference type="RefSeq" id="WP_085755260.1">
    <property type="nucleotide sequence ID" value="NZ_CP021023.1"/>
</dbReference>
<evidence type="ECO:0000313" key="4">
    <source>
        <dbReference type="EMBL" id="ARN56570.1"/>
    </source>
</evidence>
<proteinExistence type="predicted"/>
<dbReference type="InterPro" id="IPR003018">
    <property type="entry name" value="GAF"/>
</dbReference>
<dbReference type="EC" id="3.1.3.3" evidence="4"/>
<evidence type="ECO:0000313" key="5">
    <source>
        <dbReference type="Proteomes" id="UP000193334"/>
    </source>
</evidence>
<gene>
    <name evidence="4" type="primary">rsbU</name>
    <name evidence="4" type="ORF">STSP1_00953</name>
</gene>
<dbReference type="Pfam" id="PF07228">
    <property type="entry name" value="SpoIIE"/>
    <property type="match status" value="1"/>
</dbReference>
<dbReference type="SMART" id="SM00065">
    <property type="entry name" value="GAF"/>
    <property type="match status" value="1"/>
</dbReference>
<dbReference type="GO" id="GO:0016791">
    <property type="term" value="F:phosphatase activity"/>
    <property type="evidence" value="ECO:0007669"/>
    <property type="project" value="TreeGrafter"/>
</dbReference>
<accession>A0A1W6LLA4</accession>
<keyword evidence="5" id="KW-1185">Reference proteome</keyword>
<dbReference type="InterPro" id="IPR052016">
    <property type="entry name" value="Bact_Sigma-Reg"/>
</dbReference>
<dbReference type="PANTHER" id="PTHR43156">
    <property type="entry name" value="STAGE II SPORULATION PROTEIN E-RELATED"/>
    <property type="match status" value="1"/>
</dbReference>
<dbReference type="InterPro" id="IPR029016">
    <property type="entry name" value="GAF-like_dom_sf"/>
</dbReference>
<sequence>MAKKLKKKEIHEEIYNITTLAAGAFSLQEVLDKLAKAAVEISGAKACSMRLLSSETMDLEMRSTYGLSEAYKNKGAVTKDDPVIKEAFRGNAVVINDMQTDKRVQYPIASQKEGLVSQLTVSMEFRQRPVGVLRLYASRKHFFGENDISIARLVASQCAVAITNARLYGTAIKMNQMQGQMDLAGIIQRRMMPKILPAIEGLDIAASYRPCFSVGGDFYDFTLIDDKTLVFLMADVIGKGIPAAMIMSMFRGGFKALIECGRGCRRYSIFNFADVLNNFACKHCTKGEFITTFIGVFEFKKGLLHYTNCGHEPGLLLRNNDIIELDKGGPVLGLDIKSRFESGTIDLKKNDIYMFYTDGLVDAVNFDGHFWGKGNLYQTAKRCTHKMDAETITKTVLNYRRRFTGLSQQQDDTSLVTFKVNKLNTENSQPEYTI</sequence>
<dbReference type="STRING" id="1941349.STSP1_00953"/>
<feature type="domain" description="GAF" evidence="2">
    <location>
        <begin position="26"/>
        <end position="172"/>
    </location>
</feature>
<dbReference type="AlphaFoldDB" id="A0A1W6LLA4"/>
<keyword evidence="1 4" id="KW-0378">Hydrolase</keyword>
<evidence type="ECO:0000259" key="2">
    <source>
        <dbReference type="SMART" id="SM00065"/>
    </source>
</evidence>
<dbReference type="InterPro" id="IPR001932">
    <property type="entry name" value="PPM-type_phosphatase-like_dom"/>
</dbReference>
<dbReference type="Pfam" id="PF13185">
    <property type="entry name" value="GAF_2"/>
    <property type="match status" value="1"/>
</dbReference>
<dbReference type="EMBL" id="CP021023">
    <property type="protein sequence ID" value="ARN56570.1"/>
    <property type="molecule type" value="Genomic_DNA"/>
</dbReference>
<organism evidence="4 5">
    <name type="scientific">Sedimentisphaera salicampi</name>
    <dbReference type="NCBI Taxonomy" id="1941349"/>
    <lineage>
        <taxon>Bacteria</taxon>
        <taxon>Pseudomonadati</taxon>
        <taxon>Planctomycetota</taxon>
        <taxon>Phycisphaerae</taxon>
        <taxon>Sedimentisphaerales</taxon>
        <taxon>Sedimentisphaeraceae</taxon>
        <taxon>Sedimentisphaera</taxon>
    </lineage>
</organism>
<protein>
    <submittedName>
        <fullName evidence="4">Phosphoserine phosphatase RsbU</fullName>
        <ecNumber evidence="4">3.1.3.3</ecNumber>
    </submittedName>
</protein>
<evidence type="ECO:0000259" key="3">
    <source>
        <dbReference type="SMART" id="SM00331"/>
    </source>
</evidence>